<name>A0A9P6RGX7_9FUNG</name>
<dbReference type="OrthoDB" id="680339at2759"/>
<dbReference type="GO" id="GO:0003824">
    <property type="term" value="F:catalytic activity"/>
    <property type="evidence" value="ECO:0007669"/>
    <property type="project" value="InterPro"/>
</dbReference>
<dbReference type="InterPro" id="IPR011146">
    <property type="entry name" value="HIT-like"/>
</dbReference>
<dbReference type="PROSITE" id="PS51084">
    <property type="entry name" value="HIT_2"/>
    <property type="match status" value="1"/>
</dbReference>
<organism evidence="3 4">
    <name type="scientific">Linnemannia gamsii</name>
    <dbReference type="NCBI Taxonomy" id="64522"/>
    <lineage>
        <taxon>Eukaryota</taxon>
        <taxon>Fungi</taxon>
        <taxon>Fungi incertae sedis</taxon>
        <taxon>Mucoromycota</taxon>
        <taxon>Mortierellomycotina</taxon>
        <taxon>Mortierellomycetes</taxon>
        <taxon>Mortierellales</taxon>
        <taxon>Mortierellaceae</taxon>
        <taxon>Linnemannia</taxon>
    </lineage>
</organism>
<proteinExistence type="predicted"/>
<accession>A0A9P6RGX7</accession>
<gene>
    <name evidence="3" type="ORF">BGZ97_003289</name>
</gene>
<reference evidence="3" key="1">
    <citation type="journal article" date="2020" name="Fungal Divers.">
        <title>Resolving the Mortierellaceae phylogeny through synthesis of multi-gene phylogenetics and phylogenomics.</title>
        <authorList>
            <person name="Vandepol N."/>
            <person name="Liber J."/>
            <person name="Desiro A."/>
            <person name="Na H."/>
            <person name="Kennedy M."/>
            <person name="Barry K."/>
            <person name="Grigoriev I.V."/>
            <person name="Miller A.N."/>
            <person name="O'Donnell K."/>
            <person name="Stajich J.E."/>
            <person name="Bonito G."/>
        </authorList>
    </citation>
    <scope>NUCLEOTIDE SEQUENCE</scope>
    <source>
        <strain evidence="3">NVP60</strain>
    </source>
</reference>
<dbReference type="Pfam" id="PF01230">
    <property type="entry name" value="HIT"/>
    <property type="match status" value="1"/>
</dbReference>
<evidence type="ECO:0000259" key="2">
    <source>
        <dbReference type="PROSITE" id="PS51084"/>
    </source>
</evidence>
<dbReference type="AlphaFoldDB" id="A0A9P6RGX7"/>
<evidence type="ECO:0000313" key="3">
    <source>
        <dbReference type="EMBL" id="KAG0318766.1"/>
    </source>
</evidence>
<dbReference type="InterPro" id="IPR036265">
    <property type="entry name" value="HIT-like_sf"/>
</dbReference>
<evidence type="ECO:0000256" key="1">
    <source>
        <dbReference type="PROSITE-ProRule" id="PRU00464"/>
    </source>
</evidence>
<dbReference type="SUPFAM" id="SSF54197">
    <property type="entry name" value="HIT-like"/>
    <property type="match status" value="1"/>
</dbReference>
<dbReference type="InterPro" id="IPR051884">
    <property type="entry name" value="Bis(5'-adenosyl)-TPase_reg"/>
</dbReference>
<dbReference type="PANTHER" id="PTHR46243">
    <property type="entry name" value="BIS(5'-ADENOSYL)-TRIPHOSPHATASE"/>
    <property type="match status" value="1"/>
</dbReference>
<dbReference type="Proteomes" id="UP000823405">
    <property type="component" value="Unassembled WGS sequence"/>
</dbReference>
<dbReference type="PANTHER" id="PTHR46243:SF1">
    <property type="entry name" value="BIS(5'-ADENOSYL)-TRIPHOSPHATASE"/>
    <property type="match status" value="1"/>
</dbReference>
<sequence length="112" mass="12390">MFQAAQRIGKVIEKEYGATSLTIACQDGPAAGQTVPHCHVHVIPRRLGDFINNDDIYEKITANTSELLAHPEKVTAILTDTVAPKGVDNEERLPRTEMEMAQESARLEYLLS</sequence>
<keyword evidence="4" id="KW-1185">Reference proteome</keyword>
<dbReference type="Gene3D" id="3.30.428.10">
    <property type="entry name" value="HIT-like"/>
    <property type="match status" value="1"/>
</dbReference>
<protein>
    <recommendedName>
        <fullName evidence="2">HIT domain-containing protein</fullName>
    </recommendedName>
</protein>
<evidence type="ECO:0000313" key="4">
    <source>
        <dbReference type="Proteomes" id="UP000823405"/>
    </source>
</evidence>
<feature type="short sequence motif" description="Histidine triad motif" evidence="1">
    <location>
        <begin position="37"/>
        <end position="41"/>
    </location>
</feature>
<comment type="caution">
    <text evidence="3">The sequence shown here is derived from an EMBL/GenBank/DDBJ whole genome shotgun (WGS) entry which is preliminary data.</text>
</comment>
<feature type="domain" description="HIT" evidence="2">
    <location>
        <begin position="1"/>
        <end position="52"/>
    </location>
</feature>
<dbReference type="EMBL" id="JAAAIN010000177">
    <property type="protein sequence ID" value="KAG0318766.1"/>
    <property type="molecule type" value="Genomic_DNA"/>
</dbReference>